<sequence>MSESNQTSNHTTPVSLWFWVIGAIALLWNLMGLMAFAVQMAMTDETIAKLPEAQQEIYRNMPSWVIVCFAFAVCFGVLGCVLLLLRNKLAIPALILSLIGVLGQYGYMFFISNTAEVMGAGAMVLPAIVVLISIALVPYAISCKQKGKLK</sequence>
<keyword evidence="1" id="KW-0812">Transmembrane</keyword>
<name>A0A5B9PMQ9_9BACT</name>
<dbReference type="RefSeq" id="WP_075083101.1">
    <property type="nucleotide sequence ID" value="NZ_CP042912.1"/>
</dbReference>
<proteinExistence type="predicted"/>
<evidence type="ECO:0000313" key="2">
    <source>
        <dbReference type="EMBL" id="QEG23871.1"/>
    </source>
</evidence>
<dbReference type="KEGG" id="mff:MFFC18_37750"/>
<dbReference type="AlphaFoldDB" id="A0A5B9PMQ9"/>
<dbReference type="OrthoDB" id="1143964at2"/>
<organism evidence="2 3">
    <name type="scientific">Mariniblastus fucicola</name>
    <dbReference type="NCBI Taxonomy" id="980251"/>
    <lineage>
        <taxon>Bacteria</taxon>
        <taxon>Pseudomonadati</taxon>
        <taxon>Planctomycetota</taxon>
        <taxon>Planctomycetia</taxon>
        <taxon>Pirellulales</taxon>
        <taxon>Pirellulaceae</taxon>
        <taxon>Mariniblastus</taxon>
    </lineage>
</organism>
<feature type="transmembrane region" description="Helical" evidence="1">
    <location>
        <begin position="91"/>
        <end position="111"/>
    </location>
</feature>
<evidence type="ECO:0008006" key="4">
    <source>
        <dbReference type="Google" id="ProtNLM"/>
    </source>
</evidence>
<evidence type="ECO:0000313" key="3">
    <source>
        <dbReference type="Proteomes" id="UP000322214"/>
    </source>
</evidence>
<accession>A0A5B9PMQ9</accession>
<dbReference type="Proteomes" id="UP000322214">
    <property type="component" value="Chromosome"/>
</dbReference>
<feature type="transmembrane region" description="Helical" evidence="1">
    <location>
        <begin position="61"/>
        <end position="84"/>
    </location>
</feature>
<dbReference type="EMBL" id="CP042912">
    <property type="protein sequence ID" value="QEG23871.1"/>
    <property type="molecule type" value="Genomic_DNA"/>
</dbReference>
<keyword evidence="3" id="KW-1185">Reference proteome</keyword>
<keyword evidence="1" id="KW-1133">Transmembrane helix</keyword>
<evidence type="ECO:0000256" key="1">
    <source>
        <dbReference type="SAM" id="Phobius"/>
    </source>
</evidence>
<protein>
    <recommendedName>
        <fullName evidence="4">Sugar transporter</fullName>
    </recommendedName>
</protein>
<keyword evidence="1" id="KW-0472">Membrane</keyword>
<feature type="transmembrane region" description="Helical" evidence="1">
    <location>
        <begin position="16"/>
        <end position="41"/>
    </location>
</feature>
<gene>
    <name evidence="2" type="ORF">MFFC18_37750</name>
</gene>
<feature type="transmembrane region" description="Helical" evidence="1">
    <location>
        <begin position="117"/>
        <end position="141"/>
    </location>
</feature>
<dbReference type="STRING" id="980251.GCA_001642875_00210"/>
<reference evidence="2 3" key="1">
    <citation type="submission" date="2019-08" db="EMBL/GenBank/DDBJ databases">
        <title>Deep-cultivation of Planctomycetes and their phenomic and genomic characterization uncovers novel biology.</title>
        <authorList>
            <person name="Wiegand S."/>
            <person name="Jogler M."/>
            <person name="Boedeker C."/>
            <person name="Pinto D."/>
            <person name="Vollmers J."/>
            <person name="Rivas-Marin E."/>
            <person name="Kohn T."/>
            <person name="Peeters S.H."/>
            <person name="Heuer A."/>
            <person name="Rast P."/>
            <person name="Oberbeckmann S."/>
            <person name="Bunk B."/>
            <person name="Jeske O."/>
            <person name="Meyerdierks A."/>
            <person name="Storesund J.E."/>
            <person name="Kallscheuer N."/>
            <person name="Luecker S."/>
            <person name="Lage O.M."/>
            <person name="Pohl T."/>
            <person name="Merkel B.J."/>
            <person name="Hornburger P."/>
            <person name="Mueller R.-W."/>
            <person name="Bruemmer F."/>
            <person name="Labrenz M."/>
            <person name="Spormann A.M."/>
            <person name="Op den Camp H."/>
            <person name="Overmann J."/>
            <person name="Amann R."/>
            <person name="Jetten M.S.M."/>
            <person name="Mascher T."/>
            <person name="Medema M.H."/>
            <person name="Devos D.P."/>
            <person name="Kaster A.-K."/>
            <person name="Ovreas L."/>
            <person name="Rohde M."/>
            <person name="Galperin M.Y."/>
            <person name="Jogler C."/>
        </authorList>
    </citation>
    <scope>NUCLEOTIDE SEQUENCE [LARGE SCALE GENOMIC DNA]</scope>
    <source>
        <strain evidence="2 3">FC18</strain>
    </source>
</reference>